<dbReference type="NCBIfam" id="TIGR00786">
    <property type="entry name" value="dctM"/>
    <property type="match status" value="1"/>
</dbReference>
<evidence type="ECO:0000256" key="3">
    <source>
        <dbReference type="ARBA" id="ARBA00022519"/>
    </source>
</evidence>
<comment type="function">
    <text evidence="7">Part of the tripartite ATP-independent periplasmic (TRAP) transport system.</text>
</comment>
<dbReference type="GO" id="GO:0022857">
    <property type="term" value="F:transmembrane transporter activity"/>
    <property type="evidence" value="ECO:0007669"/>
    <property type="project" value="UniProtKB-UniRule"/>
</dbReference>
<comment type="subunit">
    <text evidence="7">The complex comprises the extracytoplasmic solute receptor protein and the two transmembrane proteins.</text>
</comment>
<name>A0A2U1CLL1_9BURK</name>
<evidence type="ECO:0000256" key="2">
    <source>
        <dbReference type="ARBA" id="ARBA00022475"/>
    </source>
</evidence>
<feature type="transmembrane region" description="Helical" evidence="7">
    <location>
        <begin position="363"/>
        <end position="384"/>
    </location>
</feature>
<protein>
    <recommendedName>
        <fullName evidence="7">TRAP transporter large permease protein</fullName>
    </recommendedName>
</protein>
<feature type="domain" description="TRAP C4-dicarboxylate transport system permease DctM subunit" evidence="8">
    <location>
        <begin position="13"/>
        <end position="424"/>
    </location>
</feature>
<feature type="transmembrane region" description="Helical" evidence="7">
    <location>
        <begin position="404"/>
        <end position="429"/>
    </location>
</feature>
<keyword evidence="5 7" id="KW-1133">Transmembrane helix</keyword>
<dbReference type="Proteomes" id="UP000246145">
    <property type="component" value="Unassembled WGS sequence"/>
</dbReference>
<keyword evidence="7" id="KW-0813">Transport</keyword>
<keyword evidence="4 7" id="KW-0812">Transmembrane</keyword>
<keyword evidence="6 7" id="KW-0472">Membrane</keyword>
<evidence type="ECO:0000313" key="10">
    <source>
        <dbReference type="Proteomes" id="UP000246145"/>
    </source>
</evidence>
<dbReference type="STRING" id="1231391.GCA_000308195_00427"/>
<feature type="transmembrane region" description="Helical" evidence="7">
    <location>
        <begin position="321"/>
        <end position="351"/>
    </location>
</feature>
<feature type="transmembrane region" description="Helical" evidence="7">
    <location>
        <begin position="64"/>
        <end position="85"/>
    </location>
</feature>
<keyword evidence="10" id="KW-1185">Reference proteome</keyword>
<evidence type="ECO:0000256" key="6">
    <source>
        <dbReference type="ARBA" id="ARBA00023136"/>
    </source>
</evidence>
<feature type="transmembrane region" description="Helical" evidence="7">
    <location>
        <begin position="141"/>
        <end position="167"/>
    </location>
</feature>
<evidence type="ECO:0000313" key="9">
    <source>
        <dbReference type="EMBL" id="PVY61878.1"/>
    </source>
</evidence>
<reference evidence="9 10" key="1">
    <citation type="submission" date="2018-04" db="EMBL/GenBank/DDBJ databases">
        <title>Genomic Encyclopedia of Type Strains, Phase IV (KMG-IV): sequencing the most valuable type-strain genomes for metagenomic binning, comparative biology and taxonomic classification.</title>
        <authorList>
            <person name="Goeker M."/>
        </authorList>
    </citation>
    <scope>NUCLEOTIDE SEQUENCE [LARGE SCALE GENOMIC DNA]</scope>
    <source>
        <strain evidence="9 10">DSM 10065</strain>
    </source>
</reference>
<evidence type="ECO:0000256" key="5">
    <source>
        <dbReference type="ARBA" id="ARBA00022989"/>
    </source>
</evidence>
<evidence type="ECO:0000256" key="7">
    <source>
        <dbReference type="RuleBase" id="RU369079"/>
    </source>
</evidence>
<dbReference type="AlphaFoldDB" id="A0A2U1CLL1"/>
<dbReference type="PANTHER" id="PTHR33362">
    <property type="entry name" value="SIALIC ACID TRAP TRANSPORTER PERMEASE PROTEIN SIAT-RELATED"/>
    <property type="match status" value="1"/>
</dbReference>
<sequence length="436" mass="46246">MSPIGIGFCGIAAALLLISIRVPIGLSLAVVAIGGIASLVSWDVAFSMLSYSTYDTIASWELSAIPMFLLMGTLAFHSGLTTTLFDAARLWLSWLPGGLAVSTNFACAGFAAASGSSLATTVTIGKIALPEMRRYGYDNGLACGVVASAGTLGSLIPPSVIMILIGIFAEVPILSLFIAAIVPGIITALVFAGIVIIRVWLRPDLAPRVEADASWSERMKALASIWPLPVLVLGVVGALYIGIVTPTQAGAFGAALTFLLALVRKQMTWRKLKNALWDTLTSTASIFFIVIGAVLLTRFMSFSGLPEFLTEVMKDAGVSPYAVILFVAIIYLVLGMFLDPLGVLFLTLPIFIPIFNNAQLDMVLMGILIVKLIEIGLMTPPVGLNVFAVKSLVPDVPLGTIFRGVAWFMVADLGIIAIMAVFPDITLFLPRLLGIH</sequence>
<comment type="similarity">
    <text evidence="7">Belongs to the TRAP transporter large permease family.</text>
</comment>
<feature type="transmembrane region" description="Helical" evidence="7">
    <location>
        <begin position="275"/>
        <end position="301"/>
    </location>
</feature>
<dbReference type="PIRSF" id="PIRSF006066">
    <property type="entry name" value="HI0050"/>
    <property type="match status" value="1"/>
</dbReference>
<accession>A0A2U1CLL1</accession>
<feature type="transmembrane region" description="Helical" evidence="7">
    <location>
        <begin position="221"/>
        <end position="241"/>
    </location>
</feature>
<evidence type="ECO:0000256" key="1">
    <source>
        <dbReference type="ARBA" id="ARBA00004429"/>
    </source>
</evidence>
<dbReference type="RefSeq" id="WP_017522805.1">
    <property type="nucleotide sequence ID" value="NZ_JACCEX010000003.1"/>
</dbReference>
<feature type="transmembrane region" description="Helical" evidence="7">
    <location>
        <begin position="31"/>
        <end position="52"/>
    </location>
</feature>
<comment type="caution">
    <text evidence="9">The sequence shown here is derived from an EMBL/GenBank/DDBJ whole genome shotgun (WGS) entry which is preliminary data.</text>
</comment>
<organism evidence="9 10">
    <name type="scientific">Pusillimonas noertemannii</name>
    <dbReference type="NCBI Taxonomy" id="305977"/>
    <lineage>
        <taxon>Bacteria</taxon>
        <taxon>Pseudomonadati</taxon>
        <taxon>Pseudomonadota</taxon>
        <taxon>Betaproteobacteria</taxon>
        <taxon>Burkholderiales</taxon>
        <taxon>Alcaligenaceae</taxon>
        <taxon>Pusillimonas</taxon>
    </lineage>
</organism>
<comment type="caution">
    <text evidence="7">Lacks conserved residue(s) required for the propagation of feature annotation.</text>
</comment>
<evidence type="ECO:0000256" key="4">
    <source>
        <dbReference type="ARBA" id="ARBA00022692"/>
    </source>
</evidence>
<gene>
    <name evidence="9" type="ORF">C7440_2612</name>
</gene>
<dbReference type="PANTHER" id="PTHR33362:SF5">
    <property type="entry name" value="C4-DICARBOXYLATE TRAP TRANSPORTER LARGE PERMEASE PROTEIN DCTM"/>
    <property type="match status" value="1"/>
</dbReference>
<dbReference type="InterPro" id="IPR010656">
    <property type="entry name" value="DctM"/>
</dbReference>
<dbReference type="OrthoDB" id="9796052at2"/>
<dbReference type="GO" id="GO:0005886">
    <property type="term" value="C:plasma membrane"/>
    <property type="evidence" value="ECO:0007669"/>
    <property type="project" value="UniProtKB-SubCell"/>
</dbReference>
<keyword evidence="3 7" id="KW-0997">Cell inner membrane</keyword>
<feature type="transmembrane region" description="Helical" evidence="7">
    <location>
        <begin position="247"/>
        <end position="263"/>
    </location>
</feature>
<keyword evidence="2" id="KW-1003">Cell membrane</keyword>
<comment type="subcellular location">
    <subcellularLocation>
        <location evidence="1 7">Cell inner membrane</location>
        <topology evidence="1 7">Multi-pass membrane protein</topology>
    </subcellularLocation>
</comment>
<dbReference type="InterPro" id="IPR004681">
    <property type="entry name" value="TRAP_DctM"/>
</dbReference>
<dbReference type="EMBL" id="QEKO01000003">
    <property type="protein sequence ID" value="PVY61878.1"/>
    <property type="molecule type" value="Genomic_DNA"/>
</dbReference>
<evidence type="ECO:0000259" key="8">
    <source>
        <dbReference type="Pfam" id="PF06808"/>
    </source>
</evidence>
<proteinExistence type="inferred from homology"/>
<feature type="transmembrane region" description="Helical" evidence="7">
    <location>
        <begin position="173"/>
        <end position="201"/>
    </location>
</feature>
<dbReference type="Pfam" id="PF06808">
    <property type="entry name" value="DctM"/>
    <property type="match status" value="1"/>
</dbReference>